<keyword evidence="3" id="KW-1185">Reference proteome</keyword>
<gene>
    <name evidence="2" type="ORF">Taro_045272</name>
</gene>
<evidence type="ECO:0000313" key="2">
    <source>
        <dbReference type="EMBL" id="MQM12354.1"/>
    </source>
</evidence>
<protein>
    <submittedName>
        <fullName evidence="2">Uncharacterized protein</fullName>
    </submittedName>
</protein>
<comment type="caution">
    <text evidence="2">The sequence shown here is derived from an EMBL/GenBank/DDBJ whole genome shotgun (WGS) entry which is preliminary data.</text>
</comment>
<accession>A0A843X4I9</accession>
<dbReference type="OrthoDB" id="10590392at2759"/>
<dbReference type="Proteomes" id="UP000652761">
    <property type="component" value="Unassembled WGS sequence"/>
</dbReference>
<proteinExistence type="predicted"/>
<sequence length="118" mass="13239">MQTVPELKALNESLLQEQVELRKDLEEQKKIFEALFEENIRLKNLESSLAFDKVGEPTVNSAAHREAESEEPQQPQDVKESSTAADHPQQVLPCTNPPNSAPQRALFDLNCPPDDGFL</sequence>
<evidence type="ECO:0000256" key="1">
    <source>
        <dbReference type="SAM" id="MobiDB-lite"/>
    </source>
</evidence>
<organism evidence="2 3">
    <name type="scientific">Colocasia esculenta</name>
    <name type="common">Wild taro</name>
    <name type="synonym">Arum esculentum</name>
    <dbReference type="NCBI Taxonomy" id="4460"/>
    <lineage>
        <taxon>Eukaryota</taxon>
        <taxon>Viridiplantae</taxon>
        <taxon>Streptophyta</taxon>
        <taxon>Embryophyta</taxon>
        <taxon>Tracheophyta</taxon>
        <taxon>Spermatophyta</taxon>
        <taxon>Magnoliopsida</taxon>
        <taxon>Liliopsida</taxon>
        <taxon>Araceae</taxon>
        <taxon>Aroideae</taxon>
        <taxon>Colocasieae</taxon>
        <taxon>Colocasia</taxon>
    </lineage>
</organism>
<dbReference type="AlphaFoldDB" id="A0A843X4I9"/>
<reference evidence="2" key="1">
    <citation type="submission" date="2017-07" db="EMBL/GenBank/DDBJ databases">
        <title>Taro Niue Genome Assembly and Annotation.</title>
        <authorList>
            <person name="Atibalentja N."/>
            <person name="Keating K."/>
            <person name="Fields C.J."/>
        </authorList>
    </citation>
    <scope>NUCLEOTIDE SEQUENCE</scope>
    <source>
        <strain evidence="2">Niue_2</strain>
        <tissue evidence="2">Leaf</tissue>
    </source>
</reference>
<feature type="region of interest" description="Disordered" evidence="1">
    <location>
        <begin position="51"/>
        <end position="118"/>
    </location>
</feature>
<feature type="compositionally biased region" description="Polar residues" evidence="1">
    <location>
        <begin position="72"/>
        <end position="84"/>
    </location>
</feature>
<evidence type="ECO:0000313" key="3">
    <source>
        <dbReference type="Proteomes" id="UP000652761"/>
    </source>
</evidence>
<name>A0A843X4I9_COLES</name>
<dbReference type="EMBL" id="NMUH01005281">
    <property type="protein sequence ID" value="MQM12354.1"/>
    <property type="molecule type" value="Genomic_DNA"/>
</dbReference>